<evidence type="ECO:0000313" key="2">
    <source>
        <dbReference type="Proteomes" id="UP000798662"/>
    </source>
</evidence>
<gene>
    <name evidence="1" type="ORF">I4F81_008205</name>
</gene>
<name>A0ACC3C735_PYRYE</name>
<comment type="caution">
    <text evidence="1">The sequence shown here is derived from an EMBL/GenBank/DDBJ whole genome shotgun (WGS) entry which is preliminary data.</text>
</comment>
<dbReference type="EMBL" id="CM020619">
    <property type="protein sequence ID" value="KAK1865678.1"/>
    <property type="molecule type" value="Genomic_DNA"/>
</dbReference>
<dbReference type="Proteomes" id="UP000798662">
    <property type="component" value="Chromosome 2"/>
</dbReference>
<proteinExistence type="predicted"/>
<reference evidence="1" key="1">
    <citation type="submission" date="2019-11" db="EMBL/GenBank/DDBJ databases">
        <title>Nori genome reveals adaptations in red seaweeds to the harsh intertidal environment.</title>
        <authorList>
            <person name="Wang D."/>
            <person name="Mao Y."/>
        </authorList>
    </citation>
    <scope>NUCLEOTIDE SEQUENCE</scope>
    <source>
        <tissue evidence="1">Gametophyte</tissue>
    </source>
</reference>
<protein>
    <submittedName>
        <fullName evidence="1">Uncharacterized protein</fullName>
    </submittedName>
</protein>
<sequence length="949" mass="93676">MGPVWVAVLHRDADRTLTVQRVAAMAGGGSCGVSGSGLSGVGGDGGGVTDVDGWDDLDSDEAEVAAFFGHPTCSGKLPIADAASPGSLPSSPGGEVDLHGSPAWVDATLRRLAALALPPAVPPHSPQWWSGAPADHASHVAADEQTTGATTAAAADGLPVGATAGVAPRAFPVAVPSLCAGGCPGGLSAATACPRVWAVACHVSPGPASADADREAPPPAAALVALASGCHAPTGLGRVAAVMDSLVVWSTVRAPWHARLGRWEAARAAAAQSAFAVASAPDRASDGDLTSGVLRSNGDDLRVGAGTGGLPAVDADDAGRSSIDSVDVTAAALSEPLEIARAVASVLSDDNTAAAREQWSSAPSLRVAPSVTRRWRSRSPSPLSSEASPPSASVPDLVPAIVGAGSPLPLSPSPISTPLGSPSRVSSGSLALLRAVGCSGLLALLTAVLLEQRVALTSVSGEAAAWATVALSSLVAPLRWAHTLVPLLPPGAVEVLCAPTPLLVGVTAADADAVTHLPVDELLVADLDSGDLTLHGGGANGGGVQRGSAACHLPRRLRASLLRHLRTCATDADVESAVGVAVATLLRREAAAGPPSGNTAALADVVAPPALSPPLRARLFSTPPPSMPAVADQGRTSGGGGGGDDIGAPSARNAALVRSWSSRSLSSMTSALTASSRSLSTESLAPTSTGAVAGATVAPAQFGAPSSSAGWAPAPYVAPTGKQDMVPPHCSDTATFPLRPASPRPPSRRSSASAVSRLAGSYRSAVAAAGLGGVKRRVAEPDAFFASLRQTSAYAAFADNQAASAAAAAGAAMGAGVGTVASSGPYWPPRDVSRARQSVGALATLPMSYPSRSSAPPASTCALAAPKPRRSAPALGGGLMLLGDPLPPGSPGVSPDLPPVLDGTTVAESVSAELCNTASSPLLADVGTARRRPLRSASGRALSSLLGIK</sequence>
<accession>A0ACC3C735</accession>
<keyword evidence="2" id="KW-1185">Reference proteome</keyword>
<evidence type="ECO:0000313" key="1">
    <source>
        <dbReference type="EMBL" id="KAK1865678.1"/>
    </source>
</evidence>
<organism evidence="1 2">
    <name type="scientific">Pyropia yezoensis</name>
    <name type="common">Susabi-nori</name>
    <name type="synonym">Porphyra yezoensis</name>
    <dbReference type="NCBI Taxonomy" id="2788"/>
    <lineage>
        <taxon>Eukaryota</taxon>
        <taxon>Rhodophyta</taxon>
        <taxon>Bangiophyceae</taxon>
        <taxon>Bangiales</taxon>
        <taxon>Bangiaceae</taxon>
        <taxon>Pyropia</taxon>
    </lineage>
</organism>